<sequence>MHQIILCSCPDQCTAKKIASHLIEAQLAACINILPSVTSVYLWQGKVETEQEQLLLIKSHSGQYPELERQIKALHPYELPEIIAVSIDRGLPDYLKWIDSCLVAS</sequence>
<proteinExistence type="inferred from homology"/>
<keyword evidence="3" id="KW-1185">Reference proteome</keyword>
<dbReference type="SUPFAM" id="SSF54913">
    <property type="entry name" value="GlnB-like"/>
    <property type="match status" value="1"/>
</dbReference>
<dbReference type="GO" id="GO:0010038">
    <property type="term" value="P:response to metal ion"/>
    <property type="evidence" value="ECO:0007669"/>
    <property type="project" value="InterPro"/>
</dbReference>
<dbReference type="Gene3D" id="3.30.70.120">
    <property type="match status" value="1"/>
</dbReference>
<dbReference type="InterPro" id="IPR011322">
    <property type="entry name" value="N-reg_PII-like_a/b"/>
</dbReference>
<dbReference type="PANTHER" id="PTHR23419">
    <property type="entry name" value="DIVALENT CATION TOLERANCE CUTA-RELATED"/>
    <property type="match status" value="1"/>
</dbReference>
<gene>
    <name evidence="2" type="primary">cutA</name>
    <name evidence="2" type="ORF">Q9L42_005915</name>
</gene>
<dbReference type="InterPro" id="IPR004323">
    <property type="entry name" value="Ion_tolerance_CutA"/>
</dbReference>
<organism evidence="2 3">
    <name type="scientific">Methylomarinum roseum</name>
    <dbReference type="NCBI Taxonomy" id="3067653"/>
    <lineage>
        <taxon>Bacteria</taxon>
        <taxon>Pseudomonadati</taxon>
        <taxon>Pseudomonadota</taxon>
        <taxon>Gammaproteobacteria</taxon>
        <taxon>Methylococcales</taxon>
        <taxon>Methylococcaceae</taxon>
        <taxon>Methylomarinum</taxon>
    </lineage>
</organism>
<dbReference type="PANTHER" id="PTHR23419:SF8">
    <property type="entry name" value="FI09726P"/>
    <property type="match status" value="1"/>
</dbReference>
<dbReference type="KEGG" id="mech:Q9L42_005915"/>
<name>A0AAU7NXK2_9GAMM</name>
<dbReference type="InterPro" id="IPR015867">
    <property type="entry name" value="N-reg_PII/ATP_PRibTrfase_C"/>
</dbReference>
<dbReference type="RefSeq" id="WP_349432278.1">
    <property type="nucleotide sequence ID" value="NZ_CP157743.1"/>
</dbReference>
<dbReference type="AlphaFoldDB" id="A0AAU7NXK2"/>
<dbReference type="Pfam" id="PF03091">
    <property type="entry name" value="CutA1"/>
    <property type="match status" value="1"/>
</dbReference>
<dbReference type="Proteomes" id="UP001225378">
    <property type="component" value="Chromosome"/>
</dbReference>
<evidence type="ECO:0000313" key="3">
    <source>
        <dbReference type="Proteomes" id="UP001225378"/>
    </source>
</evidence>
<accession>A0AAU7NXK2</accession>
<dbReference type="EMBL" id="CP157743">
    <property type="protein sequence ID" value="XBS21659.1"/>
    <property type="molecule type" value="Genomic_DNA"/>
</dbReference>
<evidence type="ECO:0000313" key="2">
    <source>
        <dbReference type="EMBL" id="XBS21659.1"/>
    </source>
</evidence>
<evidence type="ECO:0000256" key="1">
    <source>
        <dbReference type="ARBA" id="ARBA00010169"/>
    </source>
</evidence>
<reference evidence="2 3" key="1">
    <citation type="journal article" date="2024" name="Microbiology">
        <title>Methylomarinum rosea sp. nov., a novel halophilic methanotrophic bacterium from the hypersaline Lake Elton.</title>
        <authorList>
            <person name="Suleimanov R.Z."/>
            <person name="Oshkin I.Y."/>
            <person name="Danilova O.V."/>
            <person name="Suzina N.E."/>
            <person name="Dedysh S.N."/>
        </authorList>
    </citation>
    <scope>NUCLEOTIDE SEQUENCE [LARGE SCALE GENOMIC DNA]</scope>
    <source>
        <strain evidence="2 3">Ch1-1</strain>
    </source>
</reference>
<comment type="similarity">
    <text evidence="1">Belongs to the CutA family.</text>
</comment>
<dbReference type="GO" id="GO:0005507">
    <property type="term" value="F:copper ion binding"/>
    <property type="evidence" value="ECO:0007669"/>
    <property type="project" value="TreeGrafter"/>
</dbReference>
<protein>
    <submittedName>
        <fullName evidence="2">Divalent-cation tolerance protein CutA</fullName>
    </submittedName>
</protein>